<dbReference type="HOGENOM" id="CLU_044146_0_0_11"/>
<dbReference type="EMBL" id="CP006365">
    <property type="protein sequence ID" value="AGU15951.1"/>
    <property type="molecule type" value="Genomic_DNA"/>
</dbReference>
<dbReference type="AlphaFoldDB" id="U3GZG2"/>
<dbReference type="eggNOG" id="COG0561">
    <property type="taxonomic scope" value="Bacteria"/>
</dbReference>
<dbReference type="PANTHER" id="PTHR10000">
    <property type="entry name" value="PHOSPHOSERINE PHOSPHATASE"/>
    <property type="match status" value="1"/>
</dbReference>
<dbReference type="SFLD" id="SFLDG01140">
    <property type="entry name" value="C2.B:_Phosphomannomutase_and_P"/>
    <property type="match status" value="1"/>
</dbReference>
<proteinExistence type="predicted"/>
<sequence>MIHNPNTTTDTPNRGTPPRLVASDIDGTFIRSDERVSPRLRDVINKMTAQGTVLCLATGRPPRWIAPVLQQIDVRPVCVCANGAITYDARSDSIINSHVLNPDALNTLVDAATTHLPNPTFAVERVNLDDIQGCGYATGTGGPRDKQFVVDPRYDHAWDSDEHGIEEHPQLLEKPAVKLLIRCENMHSADMYALLEDHIDPALAHATYSIPEGLIECAAPGVNKAAAVAEVAEAIGIDAHETIAFGDMPNDIEMLRWAGTGVAMGNAQDNVKQAANKVTATNDQDGVAAVLETWF</sequence>
<dbReference type="Gene3D" id="3.40.50.1000">
    <property type="entry name" value="HAD superfamily/HAD-like"/>
    <property type="match status" value="1"/>
</dbReference>
<dbReference type="PANTHER" id="PTHR10000:SF8">
    <property type="entry name" value="HAD SUPERFAMILY HYDROLASE-LIKE, TYPE 3"/>
    <property type="match status" value="1"/>
</dbReference>
<reference evidence="2 3" key="1">
    <citation type="journal article" date="2013" name="Genome Announc.">
        <title>Whole-Genome Sequence of the Clinical Strain Corynebacterium argentoratense DSM 44202, Isolated from a Human Throat Specimen.</title>
        <authorList>
            <person name="Bomholt C."/>
            <person name="Glaub A."/>
            <person name="Gravermann K."/>
            <person name="Albersmeier A."/>
            <person name="Brinkrolf K."/>
            <person name="Ruckert C."/>
            <person name="Tauch A."/>
        </authorList>
    </citation>
    <scope>NUCLEOTIDE SEQUENCE [LARGE SCALE GENOMIC DNA]</scope>
    <source>
        <strain evidence="2">DSM 44202</strain>
    </source>
</reference>
<feature type="compositionally biased region" description="Polar residues" evidence="1">
    <location>
        <begin position="1"/>
        <end position="14"/>
    </location>
</feature>
<evidence type="ECO:0000313" key="3">
    <source>
        <dbReference type="Proteomes" id="UP000016943"/>
    </source>
</evidence>
<dbReference type="Gene3D" id="3.30.1240.10">
    <property type="match status" value="1"/>
</dbReference>
<evidence type="ECO:0000313" key="2">
    <source>
        <dbReference type="EMBL" id="AGU15951.1"/>
    </source>
</evidence>
<dbReference type="InterPro" id="IPR023214">
    <property type="entry name" value="HAD_sf"/>
</dbReference>
<dbReference type="SUPFAM" id="SSF56784">
    <property type="entry name" value="HAD-like"/>
    <property type="match status" value="1"/>
</dbReference>
<dbReference type="STRING" id="1348662.CARG_09275"/>
<dbReference type="Proteomes" id="UP000016943">
    <property type="component" value="Chromosome"/>
</dbReference>
<name>U3GZG2_9CORY</name>
<evidence type="ECO:0000256" key="1">
    <source>
        <dbReference type="SAM" id="MobiDB-lite"/>
    </source>
</evidence>
<dbReference type="GO" id="GO:0000287">
    <property type="term" value="F:magnesium ion binding"/>
    <property type="evidence" value="ECO:0007669"/>
    <property type="project" value="TreeGrafter"/>
</dbReference>
<dbReference type="OrthoDB" id="3180855at2"/>
<protein>
    <recommendedName>
        <fullName evidence="4">HAD family hydrolase</fullName>
    </recommendedName>
</protein>
<evidence type="ECO:0008006" key="4">
    <source>
        <dbReference type="Google" id="ProtNLM"/>
    </source>
</evidence>
<dbReference type="RefSeq" id="WP_021012347.1">
    <property type="nucleotide sequence ID" value="NC_022198.1"/>
</dbReference>
<accession>U3GZG2</accession>
<keyword evidence="3" id="KW-1185">Reference proteome</keyword>
<dbReference type="GO" id="GO:0005829">
    <property type="term" value="C:cytosol"/>
    <property type="evidence" value="ECO:0007669"/>
    <property type="project" value="TreeGrafter"/>
</dbReference>
<dbReference type="KEGG" id="caz:CARG_09275"/>
<dbReference type="InterPro" id="IPR036412">
    <property type="entry name" value="HAD-like_sf"/>
</dbReference>
<feature type="region of interest" description="Disordered" evidence="1">
    <location>
        <begin position="1"/>
        <end position="22"/>
    </location>
</feature>
<dbReference type="Pfam" id="PF08282">
    <property type="entry name" value="Hydrolase_3"/>
    <property type="match status" value="1"/>
</dbReference>
<organism evidence="2 3">
    <name type="scientific">Corynebacterium argentoratense DSM 44202</name>
    <dbReference type="NCBI Taxonomy" id="1348662"/>
    <lineage>
        <taxon>Bacteria</taxon>
        <taxon>Bacillati</taxon>
        <taxon>Actinomycetota</taxon>
        <taxon>Actinomycetes</taxon>
        <taxon>Mycobacteriales</taxon>
        <taxon>Corynebacteriaceae</taxon>
        <taxon>Corynebacterium</taxon>
    </lineage>
</organism>
<dbReference type="GO" id="GO:0016791">
    <property type="term" value="F:phosphatase activity"/>
    <property type="evidence" value="ECO:0007669"/>
    <property type="project" value="TreeGrafter"/>
</dbReference>
<dbReference type="GeneID" id="78250581"/>
<dbReference type="SFLD" id="SFLDS00003">
    <property type="entry name" value="Haloacid_Dehalogenase"/>
    <property type="match status" value="1"/>
</dbReference>
<gene>
    <name evidence="2" type="ORF">CARG_09275</name>
</gene>
<dbReference type="PATRIC" id="fig|1348662.3.peg.1832"/>